<dbReference type="EMBL" id="FUWU01000058">
    <property type="protein sequence ID" value="SKA09184.1"/>
    <property type="molecule type" value="Genomic_DNA"/>
</dbReference>
<dbReference type="SUPFAM" id="SSF111384">
    <property type="entry name" value="OmpH-like"/>
    <property type="match status" value="1"/>
</dbReference>
<reference evidence="5 6" key="1">
    <citation type="submission" date="2017-02" db="EMBL/GenBank/DDBJ databases">
        <authorList>
            <person name="Peterson S.W."/>
        </authorList>
    </citation>
    <scope>NUCLEOTIDE SEQUENCE [LARGE SCALE GENOMIC DNA]</scope>
    <source>
        <strain evidence="5 6">ATCC 43854</strain>
    </source>
</reference>
<dbReference type="PANTHER" id="PTHR35089:SF1">
    <property type="entry name" value="CHAPERONE PROTEIN SKP"/>
    <property type="match status" value="1"/>
</dbReference>
<dbReference type="Proteomes" id="UP000190449">
    <property type="component" value="Unassembled WGS sequence"/>
</dbReference>
<accession>A0A1T4QZN2</accession>
<gene>
    <name evidence="5" type="ORF">SAMN02745108_02484</name>
</gene>
<sequence>MRKKSIVLLFCVLLFSVLPGFAEDGLRVAHVDSKLIFDGYKGTKKAQEEYDRQVAKWEQQANLLQKELAAIKEKLAKQSLMLSDEKRKELEADYAKKDTELKEFIDRVYGRTGELITENEKVSAPIISLIKKAVTEIALQEGYDMVVDRATGAVLFWKDENDLTKKVLDYLNSH</sequence>
<dbReference type="PANTHER" id="PTHR35089">
    <property type="entry name" value="CHAPERONE PROTEIN SKP"/>
    <property type="match status" value="1"/>
</dbReference>
<evidence type="ECO:0000256" key="1">
    <source>
        <dbReference type="ARBA" id="ARBA00009091"/>
    </source>
</evidence>
<dbReference type="RefSeq" id="WP_078777192.1">
    <property type="nucleotide sequence ID" value="NZ_FUWU01000058.1"/>
</dbReference>
<feature type="signal peptide" evidence="4">
    <location>
        <begin position="1"/>
        <end position="22"/>
    </location>
</feature>
<proteinExistence type="inferred from homology"/>
<dbReference type="GO" id="GO:0050821">
    <property type="term" value="P:protein stabilization"/>
    <property type="evidence" value="ECO:0007669"/>
    <property type="project" value="TreeGrafter"/>
</dbReference>
<dbReference type="InterPro" id="IPR024930">
    <property type="entry name" value="Skp_dom_sf"/>
</dbReference>
<evidence type="ECO:0000256" key="3">
    <source>
        <dbReference type="SAM" id="Coils"/>
    </source>
</evidence>
<dbReference type="Pfam" id="PF03938">
    <property type="entry name" value="OmpH"/>
    <property type="match status" value="1"/>
</dbReference>
<feature type="chain" id="PRO_5012888300" evidence="4">
    <location>
        <begin position="23"/>
        <end position="174"/>
    </location>
</feature>
<evidence type="ECO:0000256" key="4">
    <source>
        <dbReference type="SAM" id="SignalP"/>
    </source>
</evidence>
<dbReference type="SMART" id="SM00935">
    <property type="entry name" value="OmpH"/>
    <property type="match status" value="1"/>
</dbReference>
<dbReference type="GO" id="GO:0051082">
    <property type="term" value="F:unfolded protein binding"/>
    <property type="evidence" value="ECO:0007669"/>
    <property type="project" value="InterPro"/>
</dbReference>
<dbReference type="AlphaFoldDB" id="A0A1T4QZN2"/>
<keyword evidence="3" id="KW-0175">Coiled coil</keyword>
<evidence type="ECO:0000313" key="5">
    <source>
        <dbReference type="EMBL" id="SKA09184.1"/>
    </source>
</evidence>
<keyword evidence="2 4" id="KW-0732">Signal</keyword>
<dbReference type="Gene3D" id="3.30.910.20">
    <property type="entry name" value="Skp domain"/>
    <property type="match status" value="1"/>
</dbReference>
<comment type="similarity">
    <text evidence="1">Belongs to the Skp family.</text>
</comment>
<protein>
    <submittedName>
        <fullName evidence="5">Periplasmic chaperone for outer membrane proteins Skp</fullName>
    </submittedName>
</protein>
<organism evidence="5 6">
    <name type="scientific">Fibrobacter intestinalis</name>
    <dbReference type="NCBI Taxonomy" id="28122"/>
    <lineage>
        <taxon>Bacteria</taxon>
        <taxon>Pseudomonadati</taxon>
        <taxon>Fibrobacterota</taxon>
        <taxon>Fibrobacteria</taxon>
        <taxon>Fibrobacterales</taxon>
        <taxon>Fibrobacteraceae</taxon>
        <taxon>Fibrobacter</taxon>
    </lineage>
</organism>
<evidence type="ECO:0000313" key="6">
    <source>
        <dbReference type="Proteomes" id="UP000190449"/>
    </source>
</evidence>
<feature type="coiled-coil region" evidence="3">
    <location>
        <begin position="40"/>
        <end position="107"/>
    </location>
</feature>
<evidence type="ECO:0000256" key="2">
    <source>
        <dbReference type="ARBA" id="ARBA00022729"/>
    </source>
</evidence>
<name>A0A1T4QZN2_9BACT</name>
<dbReference type="InterPro" id="IPR005632">
    <property type="entry name" value="Chaperone_Skp"/>
</dbReference>
<dbReference type="GO" id="GO:0005829">
    <property type="term" value="C:cytosol"/>
    <property type="evidence" value="ECO:0007669"/>
    <property type="project" value="TreeGrafter"/>
</dbReference>
<dbReference type="STRING" id="28122.SAMN02745108_02484"/>